<comment type="caution">
    <text evidence="2">The sequence shown here is derived from an EMBL/GenBank/DDBJ whole genome shotgun (WGS) entry which is preliminary data.</text>
</comment>
<name>A0A812PK42_SYMPI</name>
<accession>A0A812PK42</accession>
<organism evidence="2 3">
    <name type="scientific">Symbiodinium pilosum</name>
    <name type="common">Dinoflagellate</name>
    <dbReference type="NCBI Taxonomy" id="2952"/>
    <lineage>
        <taxon>Eukaryota</taxon>
        <taxon>Sar</taxon>
        <taxon>Alveolata</taxon>
        <taxon>Dinophyceae</taxon>
        <taxon>Suessiales</taxon>
        <taxon>Symbiodiniaceae</taxon>
        <taxon>Symbiodinium</taxon>
    </lineage>
</organism>
<evidence type="ECO:0000313" key="2">
    <source>
        <dbReference type="EMBL" id="CAE7354229.1"/>
    </source>
</evidence>
<dbReference type="Proteomes" id="UP000649617">
    <property type="component" value="Unassembled WGS sequence"/>
</dbReference>
<keyword evidence="1" id="KW-0732">Signal</keyword>
<sequence length="223" mass="25346">FHVALASALASLTYALEPLKADLSAVEELAAKTKKVEDEGEKKEEHPFITYYPDEFQYTSTYCKPLDAPENENCSAHVKWGFEHGKTGDATAKKLYEKLHYWTSMNPDKASMDDYHKFYYCAPPDEKQKCGQPPCHCSYPPCHMCHFPERPRGCTKDSTDMRCKPPQKAMDYNGWAWPDVKIKGKGPYHVFAIGDWGGMDTMLPPVEGRDPLMPWKGYGLPKP</sequence>
<reference evidence="2" key="1">
    <citation type="submission" date="2021-02" db="EMBL/GenBank/DDBJ databases">
        <authorList>
            <person name="Dougan E. K."/>
            <person name="Rhodes N."/>
            <person name="Thang M."/>
            <person name="Chan C."/>
        </authorList>
    </citation>
    <scope>NUCLEOTIDE SEQUENCE</scope>
</reference>
<feature type="non-terminal residue" evidence="2">
    <location>
        <position position="223"/>
    </location>
</feature>
<dbReference type="AlphaFoldDB" id="A0A812PK42"/>
<feature type="chain" id="PRO_5032852855" evidence="1">
    <location>
        <begin position="16"/>
        <end position="223"/>
    </location>
</feature>
<gene>
    <name evidence="2" type="primary">ACP5</name>
    <name evidence="2" type="ORF">SPIL2461_LOCUS8409</name>
</gene>
<evidence type="ECO:0000313" key="3">
    <source>
        <dbReference type="Proteomes" id="UP000649617"/>
    </source>
</evidence>
<feature type="signal peptide" evidence="1">
    <location>
        <begin position="1"/>
        <end position="15"/>
    </location>
</feature>
<keyword evidence="3" id="KW-1185">Reference proteome</keyword>
<feature type="non-terminal residue" evidence="2">
    <location>
        <position position="1"/>
    </location>
</feature>
<proteinExistence type="predicted"/>
<dbReference type="EMBL" id="CAJNIZ010013803">
    <property type="protein sequence ID" value="CAE7354229.1"/>
    <property type="molecule type" value="Genomic_DNA"/>
</dbReference>
<protein>
    <submittedName>
        <fullName evidence="2">ACP5 protein</fullName>
    </submittedName>
</protein>
<evidence type="ECO:0000256" key="1">
    <source>
        <dbReference type="SAM" id="SignalP"/>
    </source>
</evidence>